<evidence type="ECO:0000313" key="2">
    <source>
        <dbReference type="Proteomes" id="UP000269903"/>
    </source>
</evidence>
<evidence type="ECO:0000313" key="1">
    <source>
        <dbReference type="EMBL" id="VEF08552.1"/>
    </source>
</evidence>
<dbReference type="AlphaFoldDB" id="A0A7Z8ZX52"/>
<gene>
    <name evidence="1" type="ORF">NCTC6180_01496</name>
</gene>
<dbReference type="EMBL" id="LR134317">
    <property type="protein sequence ID" value="VEF08552.1"/>
    <property type="molecule type" value="Genomic_DNA"/>
</dbReference>
<dbReference type="Proteomes" id="UP000269903">
    <property type="component" value="Chromosome"/>
</dbReference>
<protein>
    <submittedName>
        <fullName evidence="1">Uncharacterized protein</fullName>
    </submittedName>
</protein>
<accession>A0A7Z8ZX52</accession>
<organism evidence="1 2">
    <name type="scientific">Streptococcus equi subsp. zooepidemicus</name>
    <dbReference type="NCBI Taxonomy" id="40041"/>
    <lineage>
        <taxon>Bacteria</taxon>
        <taxon>Bacillati</taxon>
        <taxon>Bacillota</taxon>
        <taxon>Bacilli</taxon>
        <taxon>Lactobacillales</taxon>
        <taxon>Streptococcaceae</taxon>
        <taxon>Streptococcus</taxon>
    </lineage>
</organism>
<name>A0A7Z8ZX52_STRSZ</name>
<reference evidence="1 2" key="1">
    <citation type="submission" date="2018-12" db="EMBL/GenBank/DDBJ databases">
        <authorList>
            <consortium name="Pathogen Informatics"/>
        </authorList>
    </citation>
    <scope>NUCLEOTIDE SEQUENCE [LARGE SCALE GENOMIC DNA]</scope>
    <source>
        <strain evidence="1 2">NCTC6180</strain>
    </source>
</reference>
<proteinExistence type="predicted"/>
<sequence>MQVLLGGQAYQAFFWGPIWVYPGGLGFPTSCFGFYFSAPSKGEARGKPLITEEELLLLETASGKQGDR</sequence>